<evidence type="ECO:0000259" key="1">
    <source>
        <dbReference type="PROSITE" id="PS51186"/>
    </source>
</evidence>
<keyword evidence="3" id="KW-1185">Reference proteome</keyword>
<dbReference type="Gene3D" id="3.40.630.30">
    <property type="match status" value="1"/>
</dbReference>
<dbReference type="PROSITE" id="PS51186">
    <property type="entry name" value="GNAT"/>
    <property type="match status" value="1"/>
</dbReference>
<proteinExistence type="predicted"/>
<feature type="domain" description="N-acetyltransferase" evidence="1">
    <location>
        <begin position="1"/>
        <end position="132"/>
    </location>
</feature>
<evidence type="ECO:0000313" key="3">
    <source>
        <dbReference type="Proteomes" id="UP000005551"/>
    </source>
</evidence>
<dbReference type="RefSeq" id="WP_009056506.1">
    <property type="nucleotide sequence ID" value="NZ_AJYA01000041.1"/>
</dbReference>
<dbReference type="SUPFAM" id="SSF55729">
    <property type="entry name" value="Acyl-CoA N-acyltransferases (Nat)"/>
    <property type="match status" value="1"/>
</dbReference>
<dbReference type="Pfam" id="PF00583">
    <property type="entry name" value="Acetyltransf_1"/>
    <property type="match status" value="1"/>
</dbReference>
<comment type="caution">
    <text evidence="2">The sequence shown here is derived from an EMBL/GenBank/DDBJ whole genome shotgun (WGS) entry which is preliminary data.</text>
</comment>
<dbReference type="AlphaFoldDB" id="I5BYB9"/>
<dbReference type="GO" id="GO:0016747">
    <property type="term" value="F:acyltransferase activity, transferring groups other than amino-acyl groups"/>
    <property type="evidence" value="ECO:0007669"/>
    <property type="project" value="InterPro"/>
</dbReference>
<gene>
    <name evidence="2" type="ORF">A3SI_15693</name>
</gene>
<accession>I5BYB9</accession>
<reference evidence="2 3" key="1">
    <citation type="submission" date="2012-05" db="EMBL/GenBank/DDBJ databases">
        <title>Genome sequence of Nitritalea halalkaliphila LW7.</title>
        <authorList>
            <person name="Jangir P.K."/>
            <person name="Singh A."/>
            <person name="Shivaji S."/>
            <person name="Sharma R."/>
        </authorList>
    </citation>
    <scope>NUCLEOTIDE SEQUENCE [LARGE SCALE GENOMIC DNA]</scope>
    <source>
        <strain evidence="2 3">LW7</strain>
    </source>
</reference>
<evidence type="ECO:0000313" key="2">
    <source>
        <dbReference type="EMBL" id="EIM74571.1"/>
    </source>
</evidence>
<sequence>MIQSPEDLKRAFEIREKVFVIEQEVAPEEEYDAFEDSSRHFLALLEGKAIGTARWRKTENGVKLERFAVLREARNAGAGSASWRQWCRMWPQRCRSARSACICTRSCRRCRSTRGMAFSQRGFIYRMRHRTL</sequence>
<dbReference type="EMBL" id="AJYA01000041">
    <property type="protein sequence ID" value="EIM74571.1"/>
    <property type="molecule type" value="Genomic_DNA"/>
</dbReference>
<organism evidence="2 3">
    <name type="scientific">Nitritalea halalkaliphila LW7</name>
    <dbReference type="NCBI Taxonomy" id="1189621"/>
    <lineage>
        <taxon>Bacteria</taxon>
        <taxon>Pseudomonadati</taxon>
        <taxon>Bacteroidota</taxon>
        <taxon>Cytophagia</taxon>
        <taxon>Cytophagales</taxon>
        <taxon>Cyclobacteriaceae</taxon>
        <taxon>Nitritalea</taxon>
    </lineage>
</organism>
<keyword evidence="2" id="KW-0808">Transferase</keyword>
<name>I5BYB9_9BACT</name>
<dbReference type="STRING" id="1189621.A3SI_15693"/>
<dbReference type="InterPro" id="IPR016181">
    <property type="entry name" value="Acyl_CoA_acyltransferase"/>
</dbReference>
<dbReference type="Proteomes" id="UP000005551">
    <property type="component" value="Unassembled WGS sequence"/>
</dbReference>
<protein>
    <submittedName>
        <fullName evidence="2">N-acetyltransferase GCN5</fullName>
    </submittedName>
</protein>
<dbReference type="InterPro" id="IPR000182">
    <property type="entry name" value="GNAT_dom"/>
</dbReference>